<protein>
    <submittedName>
        <fullName evidence="4">Fe-S cluster assembly protein SufD</fullName>
    </submittedName>
</protein>
<dbReference type="InterPro" id="IPR037284">
    <property type="entry name" value="SUF_FeS_clus_asmbl_SufBD_sf"/>
</dbReference>
<gene>
    <name evidence="4" type="primary">sufD</name>
    <name evidence="4" type="ORF">KDU71_01895</name>
</gene>
<evidence type="ECO:0000313" key="5">
    <source>
        <dbReference type="Proteomes" id="UP000679220"/>
    </source>
</evidence>
<reference evidence="4" key="1">
    <citation type="journal article" date="2018" name="Int. J. Syst. Evol. Microbiol.">
        <title>Carboxylicivirga sediminis sp. nov., isolated from coastal sediment.</title>
        <authorList>
            <person name="Wang F.Q."/>
            <person name="Ren L.H."/>
            <person name="Zou R.J."/>
            <person name="Sun Y.Z."/>
            <person name="Liu X.J."/>
            <person name="Jiang F."/>
            <person name="Liu L.J."/>
        </authorList>
    </citation>
    <scope>NUCLEOTIDE SEQUENCE</scope>
    <source>
        <strain evidence="4">JR1</strain>
    </source>
</reference>
<dbReference type="EMBL" id="JAGTAR010000002">
    <property type="protein sequence ID" value="MBR8534294.1"/>
    <property type="molecule type" value="Genomic_DNA"/>
</dbReference>
<feature type="domain" description="SUF system FeS cluster assembly SufBD N-terminal" evidence="3">
    <location>
        <begin position="10"/>
        <end position="178"/>
    </location>
</feature>
<dbReference type="PANTHER" id="PTHR43575">
    <property type="entry name" value="PROTEIN ABCI7, CHLOROPLASTIC"/>
    <property type="match status" value="1"/>
</dbReference>
<accession>A0A941F0I6</accession>
<evidence type="ECO:0000259" key="2">
    <source>
        <dbReference type="Pfam" id="PF01458"/>
    </source>
</evidence>
<sequence>MNKTCRIVNLQEEYSQLYQEHRSMIEDGAPEKMNALRAKAFETFIEKGIPSNKVEAYKYTNLQPYFKGTLDIAFSKEAALNGSSNKFHCSVPELDTHNVFLINGWFAHLEDAHQLPEGVVVGSIREKALEYPEVFEKYYGQNLGDDNDAMAAMNTAFAQDGAFVYVPKGVVVDKPIQLVNIMTGENDRLVFQRNLIVVEDNAQLKVMLCDHTISPQKFVINNLTEVFANENSVFDVYNIQNQHNLTTQVSGMYVHQKKYSNILTNNLTLHSGVTRNNIRVTMDDENCESHVYGLYLSDKNQHVDNYSFIDHAKPHCQSFELFKGVMDDSASAAFTGRVLVRPDAQQTNAYQSNNNLLLTQNAKINSKPQLEIYADDVKCSHGATVGQLDDDAMFYLKARGINENEGRILLMFAFAYEVIEKIRVEPLKENIRSLVEKRFRGEFDKCDSCVVCGHQGASVSCL</sequence>
<evidence type="ECO:0000256" key="1">
    <source>
        <dbReference type="ARBA" id="ARBA00043967"/>
    </source>
</evidence>
<dbReference type="Pfam" id="PF19295">
    <property type="entry name" value="SufBD_N"/>
    <property type="match status" value="1"/>
</dbReference>
<keyword evidence="5" id="KW-1185">Reference proteome</keyword>
<organism evidence="4 5">
    <name type="scientific">Carboxylicivirga sediminis</name>
    <dbReference type="NCBI Taxonomy" id="2006564"/>
    <lineage>
        <taxon>Bacteria</taxon>
        <taxon>Pseudomonadati</taxon>
        <taxon>Bacteroidota</taxon>
        <taxon>Bacteroidia</taxon>
        <taxon>Marinilabiliales</taxon>
        <taxon>Marinilabiliaceae</taxon>
        <taxon>Carboxylicivirga</taxon>
    </lineage>
</organism>
<dbReference type="PANTHER" id="PTHR43575:SF1">
    <property type="entry name" value="PROTEIN ABCI7, CHLOROPLASTIC"/>
    <property type="match status" value="1"/>
</dbReference>
<dbReference type="NCBIfam" id="TIGR01981">
    <property type="entry name" value="sufD"/>
    <property type="match status" value="1"/>
</dbReference>
<comment type="similarity">
    <text evidence="1">Belongs to the iron-sulfur cluster assembly SufBD family.</text>
</comment>
<comment type="caution">
    <text evidence="4">The sequence shown here is derived from an EMBL/GenBank/DDBJ whole genome shotgun (WGS) entry which is preliminary data.</text>
</comment>
<proteinExistence type="inferred from homology"/>
<name>A0A941F0I6_9BACT</name>
<feature type="domain" description="SUF system FeS cluster assembly SufBD core" evidence="2">
    <location>
        <begin position="183"/>
        <end position="414"/>
    </location>
</feature>
<dbReference type="InterPro" id="IPR055346">
    <property type="entry name" value="Fe-S_cluster_assembly_SufBD"/>
</dbReference>
<dbReference type="Pfam" id="PF01458">
    <property type="entry name" value="SUFBD_core"/>
    <property type="match status" value="1"/>
</dbReference>
<dbReference type="Proteomes" id="UP000679220">
    <property type="component" value="Unassembled WGS sequence"/>
</dbReference>
<dbReference type="GO" id="GO:0016226">
    <property type="term" value="P:iron-sulfur cluster assembly"/>
    <property type="evidence" value="ECO:0007669"/>
    <property type="project" value="InterPro"/>
</dbReference>
<evidence type="ECO:0000259" key="3">
    <source>
        <dbReference type="Pfam" id="PF19295"/>
    </source>
</evidence>
<dbReference type="InterPro" id="IPR011542">
    <property type="entry name" value="SUF_FeS_clus_asmbl_SufD"/>
</dbReference>
<reference evidence="4" key="2">
    <citation type="submission" date="2021-04" db="EMBL/GenBank/DDBJ databases">
        <authorList>
            <person name="Zhang T."/>
            <person name="Zhang Y."/>
            <person name="Lu D."/>
            <person name="Zuo D."/>
            <person name="Du Z."/>
        </authorList>
    </citation>
    <scope>NUCLEOTIDE SEQUENCE</scope>
    <source>
        <strain evidence="4">JR1</strain>
    </source>
</reference>
<evidence type="ECO:0000313" key="4">
    <source>
        <dbReference type="EMBL" id="MBR8534294.1"/>
    </source>
</evidence>
<dbReference type="SUPFAM" id="SSF101960">
    <property type="entry name" value="Stabilizer of iron transporter SufD"/>
    <property type="match status" value="1"/>
</dbReference>
<dbReference type="InterPro" id="IPR045595">
    <property type="entry name" value="SufBD_N"/>
</dbReference>
<dbReference type="RefSeq" id="WP_212188204.1">
    <property type="nucleotide sequence ID" value="NZ_JAGTAR010000002.1"/>
</dbReference>
<dbReference type="InterPro" id="IPR000825">
    <property type="entry name" value="SUF_FeS_clus_asmbl_SufBD_core"/>
</dbReference>
<dbReference type="AlphaFoldDB" id="A0A941F0I6"/>